<comment type="caution">
    <text evidence="3">The sequence shown here is derived from an EMBL/GenBank/DDBJ whole genome shotgun (WGS) entry which is preliminary data.</text>
</comment>
<feature type="signal peptide" evidence="2">
    <location>
        <begin position="1"/>
        <end position="22"/>
    </location>
</feature>
<name>A0ABT9P846_9ACTN</name>
<dbReference type="EMBL" id="JAUSQZ010000001">
    <property type="protein sequence ID" value="MDP9828874.1"/>
    <property type="molecule type" value="Genomic_DNA"/>
</dbReference>
<feature type="chain" id="PRO_5046627921" description="Lipoprotein" evidence="2">
    <location>
        <begin position="23"/>
        <end position="245"/>
    </location>
</feature>
<evidence type="ECO:0008006" key="5">
    <source>
        <dbReference type="Google" id="ProtNLM"/>
    </source>
</evidence>
<proteinExistence type="predicted"/>
<keyword evidence="2" id="KW-0732">Signal</keyword>
<dbReference type="RefSeq" id="WP_307246505.1">
    <property type="nucleotide sequence ID" value="NZ_JAUSQZ010000001.1"/>
</dbReference>
<evidence type="ECO:0000256" key="1">
    <source>
        <dbReference type="SAM" id="MobiDB-lite"/>
    </source>
</evidence>
<evidence type="ECO:0000313" key="3">
    <source>
        <dbReference type="EMBL" id="MDP9828874.1"/>
    </source>
</evidence>
<feature type="region of interest" description="Disordered" evidence="1">
    <location>
        <begin position="219"/>
        <end position="245"/>
    </location>
</feature>
<reference evidence="3 4" key="1">
    <citation type="submission" date="2023-07" db="EMBL/GenBank/DDBJ databases">
        <title>Sequencing the genomes of 1000 actinobacteria strains.</title>
        <authorList>
            <person name="Klenk H.-P."/>
        </authorList>
    </citation>
    <scope>NUCLEOTIDE SEQUENCE [LARGE SCALE GENOMIC DNA]</scope>
    <source>
        <strain evidence="3 4">DSM 44388</strain>
    </source>
</reference>
<evidence type="ECO:0000313" key="4">
    <source>
        <dbReference type="Proteomes" id="UP001235712"/>
    </source>
</evidence>
<feature type="region of interest" description="Disordered" evidence="1">
    <location>
        <begin position="24"/>
        <end position="50"/>
    </location>
</feature>
<accession>A0ABT9P846</accession>
<dbReference type="PROSITE" id="PS51257">
    <property type="entry name" value="PROKAR_LIPOPROTEIN"/>
    <property type="match status" value="1"/>
</dbReference>
<protein>
    <recommendedName>
        <fullName evidence="5">Lipoprotein</fullName>
    </recommendedName>
</protein>
<dbReference type="Proteomes" id="UP001235712">
    <property type="component" value="Unassembled WGS sequence"/>
</dbReference>
<sequence length="245" mass="25310">MGNLRSALAVAAVTVLLTSACTSESGGEASARPTASASNSVTVPAEATPVSVGSSGEKVSAAVASDPGTVAQLREIVARQVRAGRKRYQLESPALVDITALGEVGQVRYAVAVYPTRLDGRGEPFWNEMFLLAPAGGDAGDFTPMHAASEQVAIEDSIVRNAEAVFLRYREPTDEAVAGAVVVYAPGATDVTVKHATGELTYDGTSSWAVEVSKIGPDDDTDLDFTTEGGSGTRGTTVGSWPFTK</sequence>
<organism evidence="3 4">
    <name type="scientific">Kineosporia succinea</name>
    <dbReference type="NCBI Taxonomy" id="84632"/>
    <lineage>
        <taxon>Bacteria</taxon>
        <taxon>Bacillati</taxon>
        <taxon>Actinomycetota</taxon>
        <taxon>Actinomycetes</taxon>
        <taxon>Kineosporiales</taxon>
        <taxon>Kineosporiaceae</taxon>
        <taxon>Kineosporia</taxon>
    </lineage>
</organism>
<gene>
    <name evidence="3" type="ORF">J2S57_004623</name>
</gene>
<evidence type="ECO:0000256" key="2">
    <source>
        <dbReference type="SAM" id="SignalP"/>
    </source>
</evidence>
<feature type="compositionally biased region" description="Polar residues" evidence="1">
    <location>
        <begin position="33"/>
        <end position="42"/>
    </location>
</feature>
<keyword evidence="4" id="KW-1185">Reference proteome</keyword>